<dbReference type="Gene3D" id="1.25.40.10">
    <property type="entry name" value="Tetratricopeptide repeat domain"/>
    <property type="match status" value="1"/>
</dbReference>
<proteinExistence type="predicted"/>
<sequence length="149" mass="16870">MAVKSPMCLAFWSFRVFFFLTQLSEKLQKKKNAVAEAKSQAFKEILDLDWQGAAQVVKFLLLRCLSKASIRISTAFRLRVKACCSKEYARIGEAVFGFVIKAGYVRTNVCVGCALIDLFTKGFGDLESAKKMFDQMPERNFNINVCTLR</sequence>
<dbReference type="EMBL" id="PKPP01000698">
    <property type="protein sequence ID" value="PWA89677.1"/>
    <property type="molecule type" value="Genomic_DNA"/>
</dbReference>
<dbReference type="STRING" id="35608.A0A2U1PVD8"/>
<name>A0A2U1PVD8_ARTAN</name>
<feature type="signal peptide" evidence="1">
    <location>
        <begin position="1"/>
        <end position="18"/>
    </location>
</feature>
<keyword evidence="1" id="KW-0732">Signal</keyword>
<accession>A0A2U1PVD8</accession>
<comment type="caution">
    <text evidence="2">The sequence shown here is derived from an EMBL/GenBank/DDBJ whole genome shotgun (WGS) entry which is preliminary data.</text>
</comment>
<gene>
    <name evidence="2" type="ORF">CTI12_AA099400</name>
</gene>
<evidence type="ECO:0000313" key="2">
    <source>
        <dbReference type="EMBL" id="PWA89677.1"/>
    </source>
</evidence>
<dbReference type="Proteomes" id="UP000245207">
    <property type="component" value="Unassembled WGS sequence"/>
</dbReference>
<keyword evidence="3" id="KW-1185">Reference proteome</keyword>
<dbReference type="OrthoDB" id="1737976at2759"/>
<organism evidence="2 3">
    <name type="scientific">Artemisia annua</name>
    <name type="common">Sweet wormwood</name>
    <dbReference type="NCBI Taxonomy" id="35608"/>
    <lineage>
        <taxon>Eukaryota</taxon>
        <taxon>Viridiplantae</taxon>
        <taxon>Streptophyta</taxon>
        <taxon>Embryophyta</taxon>
        <taxon>Tracheophyta</taxon>
        <taxon>Spermatophyta</taxon>
        <taxon>Magnoliopsida</taxon>
        <taxon>eudicotyledons</taxon>
        <taxon>Gunneridae</taxon>
        <taxon>Pentapetalae</taxon>
        <taxon>asterids</taxon>
        <taxon>campanulids</taxon>
        <taxon>Asterales</taxon>
        <taxon>Asteraceae</taxon>
        <taxon>Asteroideae</taxon>
        <taxon>Anthemideae</taxon>
        <taxon>Artemisiinae</taxon>
        <taxon>Artemisia</taxon>
    </lineage>
</organism>
<dbReference type="InterPro" id="IPR011990">
    <property type="entry name" value="TPR-like_helical_dom_sf"/>
</dbReference>
<feature type="chain" id="PRO_5015427824" evidence="1">
    <location>
        <begin position="19"/>
        <end position="149"/>
    </location>
</feature>
<protein>
    <submittedName>
        <fullName evidence="2">Pentatricopeptide repeat-containing protein, chloroplastic</fullName>
    </submittedName>
</protein>
<reference evidence="2 3" key="1">
    <citation type="journal article" date="2018" name="Mol. Plant">
        <title>The genome of Artemisia annua provides insight into the evolution of Asteraceae family and artemisinin biosynthesis.</title>
        <authorList>
            <person name="Shen Q."/>
            <person name="Zhang L."/>
            <person name="Liao Z."/>
            <person name="Wang S."/>
            <person name="Yan T."/>
            <person name="Shi P."/>
            <person name="Liu M."/>
            <person name="Fu X."/>
            <person name="Pan Q."/>
            <person name="Wang Y."/>
            <person name="Lv Z."/>
            <person name="Lu X."/>
            <person name="Zhang F."/>
            <person name="Jiang W."/>
            <person name="Ma Y."/>
            <person name="Chen M."/>
            <person name="Hao X."/>
            <person name="Li L."/>
            <person name="Tang Y."/>
            <person name="Lv G."/>
            <person name="Zhou Y."/>
            <person name="Sun X."/>
            <person name="Brodelius P.E."/>
            <person name="Rose J.K.C."/>
            <person name="Tang K."/>
        </authorList>
    </citation>
    <scope>NUCLEOTIDE SEQUENCE [LARGE SCALE GENOMIC DNA]</scope>
    <source>
        <strain evidence="3">cv. Huhao1</strain>
        <tissue evidence="2">Leaf</tissue>
    </source>
</reference>
<evidence type="ECO:0000256" key="1">
    <source>
        <dbReference type="SAM" id="SignalP"/>
    </source>
</evidence>
<evidence type="ECO:0000313" key="3">
    <source>
        <dbReference type="Proteomes" id="UP000245207"/>
    </source>
</evidence>
<dbReference type="AlphaFoldDB" id="A0A2U1PVD8"/>